<evidence type="ECO:0000313" key="1">
    <source>
        <dbReference type="EMBL" id="EJK75900.1"/>
    </source>
</evidence>
<gene>
    <name evidence="1" type="ORF">THAOC_02359</name>
</gene>
<accession>K0TER5</accession>
<dbReference type="OrthoDB" id="2708at2759"/>
<evidence type="ECO:0000313" key="2">
    <source>
        <dbReference type="Proteomes" id="UP000266841"/>
    </source>
</evidence>
<proteinExistence type="predicted"/>
<dbReference type="InterPro" id="IPR038672">
    <property type="entry name" value="CpcT/CpeT_sf"/>
</dbReference>
<name>K0TER5_THAOC</name>
<reference evidence="1 2" key="1">
    <citation type="journal article" date="2012" name="Genome Biol.">
        <title>Genome and low-iron response of an oceanic diatom adapted to chronic iron limitation.</title>
        <authorList>
            <person name="Lommer M."/>
            <person name="Specht M."/>
            <person name="Roy A.S."/>
            <person name="Kraemer L."/>
            <person name="Andreson R."/>
            <person name="Gutowska M.A."/>
            <person name="Wolf J."/>
            <person name="Bergner S.V."/>
            <person name="Schilhabel M.B."/>
            <person name="Klostermeier U.C."/>
            <person name="Beiko R.G."/>
            <person name="Rosenstiel P."/>
            <person name="Hippler M."/>
            <person name="Laroche J."/>
        </authorList>
    </citation>
    <scope>NUCLEOTIDE SEQUENCE [LARGE SCALE GENOMIC DNA]</scope>
    <source>
        <strain evidence="1 2">CCMP1005</strain>
    </source>
</reference>
<dbReference type="Gene3D" id="2.40.128.590">
    <property type="entry name" value="CpcT/CpeT domain"/>
    <property type="match status" value="1"/>
</dbReference>
<dbReference type="eggNOG" id="ENOG502SAUK">
    <property type="taxonomic scope" value="Eukaryota"/>
</dbReference>
<keyword evidence="2" id="KW-1185">Reference proteome</keyword>
<dbReference type="Proteomes" id="UP000266841">
    <property type="component" value="Unassembled WGS sequence"/>
</dbReference>
<organism evidence="1 2">
    <name type="scientific">Thalassiosira oceanica</name>
    <name type="common">Marine diatom</name>
    <dbReference type="NCBI Taxonomy" id="159749"/>
    <lineage>
        <taxon>Eukaryota</taxon>
        <taxon>Sar</taxon>
        <taxon>Stramenopiles</taxon>
        <taxon>Ochrophyta</taxon>
        <taxon>Bacillariophyta</taxon>
        <taxon>Coscinodiscophyceae</taxon>
        <taxon>Thalassiosirophycidae</taxon>
        <taxon>Thalassiosirales</taxon>
        <taxon>Thalassiosiraceae</taxon>
        <taxon>Thalassiosira</taxon>
    </lineage>
</organism>
<dbReference type="AlphaFoldDB" id="K0TER5"/>
<sequence>MHVHMPYDTAMACATGATFDLSVVVPRPALAVGCSDGLLAFSRASPHSNSKTARQRSTIVRTIAREVDCDKSSGEYFRRLTSTFQGDFDNYNQVVLDRQHGLTPGAGGGHEHIHCTLVPCPDFGDDAEGDTRRSRWILAAFYFNGNPQQIFRFRAYQLWAPDHDGMDDGSAVVRMKLNTLSPILEQALRKRSEEPCSWWRTAWKVWSGEDKKKFHEDIIPWSQFIPSLVSPLQGCDVLWEEDWDAAKHSYLLDNAYNSDESNDITSFCDTSFHATMEAGSSGAIVDSISMIPGQRILIKDELSLWEDKFWINDRGYDPDGETDSMNENQDMPFVYGNRRGVPYKLERVSHIVSTAGAELQVAPVSGELQWTLGGSYRTPGEYEAKLKAII</sequence>
<comment type="caution">
    <text evidence="1">The sequence shown here is derived from an EMBL/GenBank/DDBJ whole genome shotgun (WGS) entry which is preliminary data.</text>
</comment>
<dbReference type="EMBL" id="AGNL01002660">
    <property type="protein sequence ID" value="EJK75900.1"/>
    <property type="molecule type" value="Genomic_DNA"/>
</dbReference>
<protein>
    <submittedName>
        <fullName evidence="1">Uncharacterized protein</fullName>
    </submittedName>
</protein>
<dbReference type="OMA" id="EDALWIN"/>